<dbReference type="InterPro" id="IPR000757">
    <property type="entry name" value="Beta-glucanase-like"/>
</dbReference>
<comment type="similarity">
    <text evidence="1">Belongs to the glycosyl hydrolase 16 family.</text>
</comment>
<protein>
    <submittedName>
        <fullName evidence="5">Putative gram-negative bacteria binding protein</fullName>
    </submittedName>
</protein>
<dbReference type="Gene3D" id="2.60.120.200">
    <property type="match status" value="1"/>
</dbReference>
<evidence type="ECO:0000256" key="3">
    <source>
        <dbReference type="SAM" id="Phobius"/>
    </source>
</evidence>
<gene>
    <name evidence="5" type="ORF">BDV96DRAFT_604214</name>
</gene>
<dbReference type="SUPFAM" id="SSF49899">
    <property type="entry name" value="Concanavalin A-like lectins/glucanases"/>
    <property type="match status" value="1"/>
</dbReference>
<dbReference type="InterPro" id="IPR013320">
    <property type="entry name" value="ConA-like_dom_sf"/>
</dbReference>
<reference evidence="5" key="1">
    <citation type="journal article" date="2020" name="Stud. Mycol.">
        <title>101 Dothideomycetes genomes: a test case for predicting lifestyles and emergence of pathogens.</title>
        <authorList>
            <person name="Haridas S."/>
            <person name="Albert R."/>
            <person name="Binder M."/>
            <person name="Bloem J."/>
            <person name="Labutti K."/>
            <person name="Salamov A."/>
            <person name="Andreopoulos B."/>
            <person name="Baker S."/>
            <person name="Barry K."/>
            <person name="Bills G."/>
            <person name="Bluhm B."/>
            <person name="Cannon C."/>
            <person name="Castanera R."/>
            <person name="Culley D."/>
            <person name="Daum C."/>
            <person name="Ezra D."/>
            <person name="Gonzalez J."/>
            <person name="Henrissat B."/>
            <person name="Kuo A."/>
            <person name="Liang C."/>
            <person name="Lipzen A."/>
            <person name="Lutzoni F."/>
            <person name="Magnuson J."/>
            <person name="Mondo S."/>
            <person name="Nolan M."/>
            <person name="Ohm R."/>
            <person name="Pangilinan J."/>
            <person name="Park H.-J."/>
            <person name="Ramirez L."/>
            <person name="Alfaro M."/>
            <person name="Sun H."/>
            <person name="Tritt A."/>
            <person name="Yoshinaga Y."/>
            <person name="Zwiers L.-H."/>
            <person name="Turgeon B."/>
            <person name="Goodwin S."/>
            <person name="Spatafora J."/>
            <person name="Crous P."/>
            <person name="Grigoriev I."/>
        </authorList>
    </citation>
    <scope>NUCLEOTIDE SEQUENCE</scope>
    <source>
        <strain evidence="5">CBS 627.86</strain>
    </source>
</reference>
<dbReference type="PANTHER" id="PTHR10963">
    <property type="entry name" value="GLYCOSYL HYDROLASE-RELATED"/>
    <property type="match status" value="1"/>
</dbReference>
<feature type="transmembrane region" description="Helical" evidence="3">
    <location>
        <begin position="74"/>
        <end position="94"/>
    </location>
</feature>
<evidence type="ECO:0000256" key="1">
    <source>
        <dbReference type="ARBA" id="ARBA00006865"/>
    </source>
</evidence>
<evidence type="ECO:0000313" key="5">
    <source>
        <dbReference type="EMBL" id="KAF2110145.1"/>
    </source>
</evidence>
<name>A0A6A5YSM2_9PLEO</name>
<accession>A0A6A5YSM2</accession>
<evidence type="ECO:0000259" key="4">
    <source>
        <dbReference type="PROSITE" id="PS51762"/>
    </source>
</evidence>
<dbReference type="FunFam" id="2.60.120.200:FF:000178">
    <property type="entry name" value="Glycoside hydrolase family 16 protein"/>
    <property type="match status" value="1"/>
</dbReference>
<dbReference type="GO" id="GO:0004553">
    <property type="term" value="F:hydrolase activity, hydrolyzing O-glycosyl compounds"/>
    <property type="evidence" value="ECO:0007669"/>
    <property type="project" value="InterPro"/>
</dbReference>
<keyword evidence="3" id="KW-0812">Transmembrane</keyword>
<keyword evidence="3" id="KW-0472">Membrane</keyword>
<dbReference type="Pfam" id="PF00722">
    <property type="entry name" value="Glyco_hydro_16"/>
    <property type="match status" value="1"/>
</dbReference>
<dbReference type="OrthoDB" id="4781at2759"/>
<keyword evidence="3" id="KW-1133">Transmembrane helix</keyword>
<evidence type="ECO:0000256" key="2">
    <source>
        <dbReference type="SAM" id="MobiDB-lite"/>
    </source>
</evidence>
<organism evidence="5 6">
    <name type="scientific">Lophiotrema nucula</name>
    <dbReference type="NCBI Taxonomy" id="690887"/>
    <lineage>
        <taxon>Eukaryota</taxon>
        <taxon>Fungi</taxon>
        <taxon>Dikarya</taxon>
        <taxon>Ascomycota</taxon>
        <taxon>Pezizomycotina</taxon>
        <taxon>Dothideomycetes</taxon>
        <taxon>Pleosporomycetidae</taxon>
        <taxon>Pleosporales</taxon>
        <taxon>Lophiotremataceae</taxon>
        <taxon>Lophiotrema</taxon>
    </lineage>
</organism>
<dbReference type="InterPro" id="IPR050546">
    <property type="entry name" value="Glycosyl_Hydrlase_16"/>
</dbReference>
<keyword evidence="6" id="KW-1185">Reference proteome</keyword>
<feature type="domain" description="GH16" evidence="4">
    <location>
        <begin position="132"/>
        <end position="423"/>
    </location>
</feature>
<dbReference type="Proteomes" id="UP000799770">
    <property type="component" value="Unassembled WGS sequence"/>
</dbReference>
<dbReference type="AlphaFoldDB" id="A0A6A5YSM2"/>
<feature type="region of interest" description="Disordered" evidence="2">
    <location>
        <begin position="1"/>
        <end position="21"/>
    </location>
</feature>
<dbReference type="PROSITE" id="PS51762">
    <property type="entry name" value="GH16_2"/>
    <property type="match status" value="1"/>
</dbReference>
<evidence type="ECO:0000313" key="6">
    <source>
        <dbReference type="Proteomes" id="UP000799770"/>
    </source>
</evidence>
<dbReference type="GO" id="GO:0005975">
    <property type="term" value="P:carbohydrate metabolic process"/>
    <property type="evidence" value="ECO:0007669"/>
    <property type="project" value="InterPro"/>
</dbReference>
<dbReference type="PANTHER" id="PTHR10963:SF55">
    <property type="entry name" value="GLYCOSIDE HYDROLASE FAMILY 16 PROTEIN"/>
    <property type="match status" value="1"/>
</dbReference>
<dbReference type="EMBL" id="ML977339">
    <property type="protein sequence ID" value="KAF2110145.1"/>
    <property type="molecule type" value="Genomic_DNA"/>
</dbReference>
<proteinExistence type="inferred from homology"/>
<sequence length="516" mass="58093">MSSSNSIHTPPVLGTNPFSTPVRLSRAPSVDDRSVNVHHPRRRKFKSARLVDGELDDKPWAATKHPKLKWERTIFYGSIGIGVVIGAVICYMAYASVSNHSYCMVLDDSFQSIDKNTWSYEIQRGGFGSGTFEWTTDDPKNAYTDAEGLHIVPTLTTETTDITNDQLLDNYVLNLTTAGTCTTNTIDDCSIRSNKTAGTIINPVRSARLSTKGKKTITYGKVEVVAKMPRGNWLWPAIWMMPEDSKYGKWPASGEIDIAESRGNDGADYESGGRDSLISALHWGPVPEADAFWKTSGQHRLRRTDYSNEFHTFGLEWSENYLFTYIDSRLLQVFFVKFNKYRSMWDRGGFGKTILNHSALYDPWSQTQRPSTPFDEPFYLILNVAVGGTNGFFPDSKGNKVWGDRSPTAMKEFWDAQNSWLSTWPNGTERGLTVKNVKMWKQAQGGNISPPSKPLQVNSPGFRVIGLGNGQNALRMFKKMAVMSDTLRRSYTYRISFRTRPLGPWTAPLRLARAIH</sequence>